<feature type="transmembrane region" description="Helical" evidence="10">
    <location>
        <begin position="153"/>
        <end position="173"/>
    </location>
</feature>
<dbReference type="NCBIfam" id="TIGR00797">
    <property type="entry name" value="matE"/>
    <property type="match status" value="1"/>
</dbReference>
<dbReference type="InterPro" id="IPR045070">
    <property type="entry name" value="MATE_MepA-like"/>
</dbReference>
<keyword evidence="6 10" id="KW-0812">Transmembrane</keyword>
<feature type="transmembrane region" description="Helical" evidence="10">
    <location>
        <begin position="89"/>
        <end position="114"/>
    </location>
</feature>
<dbReference type="RefSeq" id="WP_153925003.1">
    <property type="nucleotide sequence ID" value="NZ_JACRWE010000004.1"/>
</dbReference>
<protein>
    <recommendedName>
        <fullName evidence="3">Multidrug export protein MepA</fullName>
    </recommendedName>
</protein>
<dbReference type="PIRSF" id="PIRSF006603">
    <property type="entry name" value="DinF"/>
    <property type="match status" value="1"/>
</dbReference>
<evidence type="ECO:0000256" key="9">
    <source>
        <dbReference type="ARBA" id="ARBA00023251"/>
    </source>
</evidence>
<dbReference type="InterPro" id="IPR002528">
    <property type="entry name" value="MATE_fam"/>
</dbReference>
<feature type="transmembrane region" description="Helical" evidence="10">
    <location>
        <begin position="302"/>
        <end position="325"/>
    </location>
</feature>
<gene>
    <name evidence="11" type="ORF">H8923_11195</name>
</gene>
<evidence type="ECO:0000313" key="12">
    <source>
        <dbReference type="Proteomes" id="UP000609849"/>
    </source>
</evidence>
<feature type="transmembrane region" description="Helical" evidence="10">
    <location>
        <begin position="225"/>
        <end position="249"/>
    </location>
</feature>
<keyword evidence="12" id="KW-1185">Reference proteome</keyword>
<evidence type="ECO:0000256" key="5">
    <source>
        <dbReference type="ARBA" id="ARBA00022475"/>
    </source>
</evidence>
<organism evidence="11 12">
    <name type="scientific">Romboutsia faecis</name>
    <dbReference type="NCBI Taxonomy" id="2764597"/>
    <lineage>
        <taxon>Bacteria</taxon>
        <taxon>Bacillati</taxon>
        <taxon>Bacillota</taxon>
        <taxon>Clostridia</taxon>
        <taxon>Peptostreptococcales</taxon>
        <taxon>Peptostreptococcaceae</taxon>
        <taxon>Romboutsia</taxon>
    </lineage>
</organism>
<sequence length="435" mass="47661">MVKSFLQYAIPSALAMCIASLNTVLDGVFLGKGVGDLALASVNIVMPLTILFFGLSTMVSVGGGALVSKNFGANNDDYAIKIFRQVIKFLLLASLCLSIICSLFAEKIVILMGATDSLIDLSAEYLRYYSMFCIPNLLGLSLASFLRNDNRPNLAMISTIIGTICNVYLNYLFIFKLGLGIKSAAIATGLGQMVTVLVQIPHFWGKKGKLSFGKAKIEIEIIKEIIKVGFPSFVAEVAFSIIILVHNLVLVRVVGEIGVSVYAIINYITTNIYLVLLGVTLGAQPLISYSFGAKEEDKILTYYKLANTTSLCIATVYFLTCLVFGREIISIFTSDITIMNMSYIALNLTNLAYFIIGINLTTTMYYQAIEIPKYSNLIGALRSILVLPIILILLAKLFSINGIWVSMAVSELITALIAYKFINIKKYTKSISYYA</sequence>
<feature type="transmembrane region" description="Helical" evidence="10">
    <location>
        <begin position="378"/>
        <end position="397"/>
    </location>
</feature>
<accession>A0ABR7JQY8</accession>
<dbReference type="Proteomes" id="UP000609849">
    <property type="component" value="Unassembled WGS sequence"/>
</dbReference>
<keyword evidence="5" id="KW-1003">Cell membrane</keyword>
<evidence type="ECO:0000256" key="8">
    <source>
        <dbReference type="ARBA" id="ARBA00023136"/>
    </source>
</evidence>
<evidence type="ECO:0000256" key="3">
    <source>
        <dbReference type="ARBA" id="ARBA00022106"/>
    </source>
</evidence>
<comment type="caution">
    <text evidence="11">The sequence shown here is derived from an EMBL/GenBank/DDBJ whole genome shotgun (WGS) entry which is preliminary data.</text>
</comment>
<dbReference type="PANTHER" id="PTHR43823:SF3">
    <property type="entry name" value="MULTIDRUG EXPORT PROTEIN MEPA"/>
    <property type="match status" value="1"/>
</dbReference>
<reference evidence="11 12" key="1">
    <citation type="submission" date="2020-08" db="EMBL/GenBank/DDBJ databases">
        <authorList>
            <person name="Liu C."/>
            <person name="Sun Q."/>
        </authorList>
    </citation>
    <scope>NUCLEOTIDE SEQUENCE [LARGE SCALE GENOMIC DNA]</scope>
    <source>
        <strain evidence="11 12">NSJ-18</strain>
    </source>
</reference>
<dbReference type="EMBL" id="JACRWE010000004">
    <property type="protein sequence ID" value="MBC5997331.1"/>
    <property type="molecule type" value="Genomic_DNA"/>
</dbReference>
<evidence type="ECO:0000313" key="11">
    <source>
        <dbReference type="EMBL" id="MBC5997331.1"/>
    </source>
</evidence>
<comment type="similarity">
    <text evidence="2">Belongs to the multi antimicrobial extrusion (MATE) (TC 2.A.66.1) family. MepA subfamily.</text>
</comment>
<dbReference type="CDD" id="cd13143">
    <property type="entry name" value="MATE_MepA_like"/>
    <property type="match status" value="1"/>
</dbReference>
<evidence type="ECO:0000256" key="2">
    <source>
        <dbReference type="ARBA" id="ARBA00008417"/>
    </source>
</evidence>
<feature type="transmembrane region" description="Helical" evidence="10">
    <location>
        <begin position="345"/>
        <end position="366"/>
    </location>
</feature>
<comment type="subcellular location">
    <subcellularLocation>
        <location evidence="1">Cell membrane</location>
        <topology evidence="1">Multi-pass membrane protein</topology>
    </subcellularLocation>
</comment>
<keyword evidence="7 10" id="KW-1133">Transmembrane helix</keyword>
<keyword evidence="8 10" id="KW-0472">Membrane</keyword>
<evidence type="ECO:0000256" key="7">
    <source>
        <dbReference type="ARBA" id="ARBA00022989"/>
    </source>
</evidence>
<feature type="transmembrane region" description="Helical" evidence="10">
    <location>
        <begin position="185"/>
        <end position="204"/>
    </location>
</feature>
<feature type="transmembrane region" description="Helical" evidence="10">
    <location>
        <begin position="261"/>
        <end position="281"/>
    </location>
</feature>
<dbReference type="InterPro" id="IPR048279">
    <property type="entry name" value="MdtK-like"/>
</dbReference>
<dbReference type="InterPro" id="IPR051327">
    <property type="entry name" value="MATE_MepA_subfamily"/>
</dbReference>
<dbReference type="PANTHER" id="PTHR43823">
    <property type="entry name" value="SPORULATION PROTEIN YKVU"/>
    <property type="match status" value="1"/>
</dbReference>
<name>A0ABR7JQY8_9FIRM</name>
<feature type="transmembrane region" description="Helical" evidence="10">
    <location>
        <begin position="126"/>
        <end position="146"/>
    </location>
</feature>
<keyword evidence="9" id="KW-0046">Antibiotic resistance</keyword>
<feature type="transmembrane region" description="Helical" evidence="10">
    <location>
        <begin position="44"/>
        <end position="68"/>
    </location>
</feature>
<feature type="transmembrane region" description="Helical" evidence="10">
    <location>
        <begin position="403"/>
        <end position="422"/>
    </location>
</feature>
<evidence type="ECO:0000256" key="4">
    <source>
        <dbReference type="ARBA" id="ARBA00022448"/>
    </source>
</evidence>
<evidence type="ECO:0000256" key="10">
    <source>
        <dbReference type="SAM" id="Phobius"/>
    </source>
</evidence>
<proteinExistence type="inferred from homology"/>
<dbReference type="Pfam" id="PF01554">
    <property type="entry name" value="MatE"/>
    <property type="match status" value="2"/>
</dbReference>
<feature type="transmembrane region" description="Helical" evidence="10">
    <location>
        <begin position="5"/>
        <end position="24"/>
    </location>
</feature>
<keyword evidence="4" id="KW-0813">Transport</keyword>
<evidence type="ECO:0000256" key="1">
    <source>
        <dbReference type="ARBA" id="ARBA00004651"/>
    </source>
</evidence>
<evidence type="ECO:0000256" key="6">
    <source>
        <dbReference type="ARBA" id="ARBA00022692"/>
    </source>
</evidence>